<sequence>MAWQSPLLLFKTSSFGQRRVEAPWSQAAVVVIPDPHPLTQTNWVEPPSPTNLPLHIGQGLRPRGSPRVHYPSPSHRPRPTLPNQGFCKGGVHHPSRRRPTPDLSPPKCPTSVLSNSHNQPTHKNYLLTKPSPSSTVRPTTQHQFTVPTYTMTSFHERGPPLPRLPSRTSSPESLPSTVAAQNFHDTHYPPYTLNRLDIVHGPPAYAVPTSPFTSPSQLSSVQHNPILRPSLLQHIVHLLSQPTLTPSTFTSFARAHTSRLDTNPSMRPMLPAPDRAPDIVKFVSHSKRPTSSTRKPDQPSALTERAPCFRYLDHTPALAS</sequence>
<dbReference type="EMBL" id="QPFP01000027">
    <property type="protein sequence ID" value="TEB29514.1"/>
    <property type="molecule type" value="Genomic_DNA"/>
</dbReference>
<proteinExistence type="predicted"/>
<dbReference type="AlphaFoldDB" id="A0A4Y7T6D5"/>
<feature type="compositionally biased region" description="Polar residues" evidence="1">
    <location>
        <begin position="111"/>
        <end position="122"/>
    </location>
</feature>
<evidence type="ECO:0000313" key="3">
    <source>
        <dbReference type="Proteomes" id="UP000298030"/>
    </source>
</evidence>
<reference evidence="2 3" key="1">
    <citation type="journal article" date="2019" name="Nat. Ecol. Evol.">
        <title>Megaphylogeny resolves global patterns of mushroom evolution.</title>
        <authorList>
            <person name="Varga T."/>
            <person name="Krizsan K."/>
            <person name="Foldi C."/>
            <person name="Dima B."/>
            <person name="Sanchez-Garcia M."/>
            <person name="Sanchez-Ramirez S."/>
            <person name="Szollosi G.J."/>
            <person name="Szarkandi J.G."/>
            <person name="Papp V."/>
            <person name="Albert L."/>
            <person name="Andreopoulos W."/>
            <person name="Angelini C."/>
            <person name="Antonin V."/>
            <person name="Barry K.W."/>
            <person name="Bougher N.L."/>
            <person name="Buchanan P."/>
            <person name="Buyck B."/>
            <person name="Bense V."/>
            <person name="Catcheside P."/>
            <person name="Chovatia M."/>
            <person name="Cooper J."/>
            <person name="Damon W."/>
            <person name="Desjardin D."/>
            <person name="Finy P."/>
            <person name="Geml J."/>
            <person name="Haridas S."/>
            <person name="Hughes K."/>
            <person name="Justo A."/>
            <person name="Karasinski D."/>
            <person name="Kautmanova I."/>
            <person name="Kiss B."/>
            <person name="Kocsube S."/>
            <person name="Kotiranta H."/>
            <person name="LaButti K.M."/>
            <person name="Lechner B.E."/>
            <person name="Liimatainen K."/>
            <person name="Lipzen A."/>
            <person name="Lukacs Z."/>
            <person name="Mihaltcheva S."/>
            <person name="Morgado L.N."/>
            <person name="Niskanen T."/>
            <person name="Noordeloos M.E."/>
            <person name="Ohm R.A."/>
            <person name="Ortiz-Santana B."/>
            <person name="Ovrebo C."/>
            <person name="Racz N."/>
            <person name="Riley R."/>
            <person name="Savchenko A."/>
            <person name="Shiryaev A."/>
            <person name="Soop K."/>
            <person name="Spirin V."/>
            <person name="Szebenyi C."/>
            <person name="Tomsovsky M."/>
            <person name="Tulloss R.E."/>
            <person name="Uehling J."/>
            <person name="Grigoriev I.V."/>
            <person name="Vagvolgyi C."/>
            <person name="Papp T."/>
            <person name="Martin F.M."/>
            <person name="Miettinen O."/>
            <person name="Hibbett D.S."/>
            <person name="Nagy L.G."/>
        </authorList>
    </citation>
    <scope>NUCLEOTIDE SEQUENCE [LARGE SCALE GENOMIC DNA]</scope>
    <source>
        <strain evidence="2 3">FP101781</strain>
    </source>
</reference>
<feature type="compositionally biased region" description="Low complexity" evidence="1">
    <location>
        <begin position="164"/>
        <end position="176"/>
    </location>
</feature>
<feature type="compositionally biased region" description="Polar residues" evidence="1">
    <location>
        <begin position="130"/>
        <end position="153"/>
    </location>
</feature>
<name>A0A4Y7T6D5_COPMI</name>
<evidence type="ECO:0000256" key="1">
    <source>
        <dbReference type="SAM" id="MobiDB-lite"/>
    </source>
</evidence>
<protein>
    <submittedName>
        <fullName evidence="2">Uncharacterized protein</fullName>
    </submittedName>
</protein>
<feature type="region of interest" description="Disordered" evidence="1">
    <location>
        <begin position="43"/>
        <end position="176"/>
    </location>
</feature>
<keyword evidence="3" id="KW-1185">Reference proteome</keyword>
<evidence type="ECO:0000313" key="2">
    <source>
        <dbReference type="EMBL" id="TEB29514.1"/>
    </source>
</evidence>
<organism evidence="2 3">
    <name type="scientific">Coprinellus micaceus</name>
    <name type="common">Glistening ink-cap mushroom</name>
    <name type="synonym">Coprinus micaceus</name>
    <dbReference type="NCBI Taxonomy" id="71717"/>
    <lineage>
        <taxon>Eukaryota</taxon>
        <taxon>Fungi</taxon>
        <taxon>Dikarya</taxon>
        <taxon>Basidiomycota</taxon>
        <taxon>Agaricomycotina</taxon>
        <taxon>Agaricomycetes</taxon>
        <taxon>Agaricomycetidae</taxon>
        <taxon>Agaricales</taxon>
        <taxon>Agaricineae</taxon>
        <taxon>Psathyrellaceae</taxon>
        <taxon>Coprinellus</taxon>
    </lineage>
</organism>
<accession>A0A4Y7T6D5</accession>
<dbReference type="Proteomes" id="UP000298030">
    <property type="component" value="Unassembled WGS sequence"/>
</dbReference>
<gene>
    <name evidence="2" type="ORF">FA13DRAFT_1793184</name>
</gene>
<comment type="caution">
    <text evidence="2">The sequence shown here is derived from an EMBL/GenBank/DDBJ whole genome shotgun (WGS) entry which is preliminary data.</text>
</comment>
<feature type="region of interest" description="Disordered" evidence="1">
    <location>
        <begin position="283"/>
        <end position="305"/>
    </location>
</feature>